<feature type="chain" id="PRO_5012283218" description="DUF4398 domain-containing protein" evidence="2">
    <location>
        <begin position="20"/>
        <end position="107"/>
    </location>
</feature>
<evidence type="ECO:0008006" key="5">
    <source>
        <dbReference type="Google" id="ProtNLM"/>
    </source>
</evidence>
<evidence type="ECO:0000256" key="1">
    <source>
        <dbReference type="SAM" id="MobiDB-lite"/>
    </source>
</evidence>
<feature type="signal peptide" evidence="2">
    <location>
        <begin position="1"/>
        <end position="19"/>
    </location>
</feature>
<gene>
    <name evidence="3" type="ORF">SAMN02745746_00009</name>
</gene>
<protein>
    <recommendedName>
        <fullName evidence="5">DUF4398 domain-containing protein</fullName>
    </recommendedName>
</protein>
<dbReference type="RefSeq" id="WP_085274417.1">
    <property type="nucleotide sequence ID" value="NZ_FXAG01000001.1"/>
</dbReference>
<feature type="region of interest" description="Disordered" evidence="1">
    <location>
        <begin position="67"/>
        <end position="107"/>
    </location>
</feature>
<evidence type="ECO:0000256" key="2">
    <source>
        <dbReference type="SAM" id="SignalP"/>
    </source>
</evidence>
<evidence type="ECO:0000313" key="3">
    <source>
        <dbReference type="EMBL" id="SME91333.1"/>
    </source>
</evidence>
<evidence type="ECO:0000313" key="4">
    <source>
        <dbReference type="Proteomes" id="UP000192920"/>
    </source>
</evidence>
<keyword evidence="2" id="KW-0732">Signal</keyword>
<dbReference type="Proteomes" id="UP000192920">
    <property type="component" value="Unassembled WGS sequence"/>
</dbReference>
<sequence>MLKRTAGCLLLLLSGLVWAQTPEEEVLSAQMAYQQTSRSADTALRRLDAAQQAKKLAEARLADAQNELQRREKDVSEAAAAAESATRQLQASEQHLRQAWQHKDALR</sequence>
<proteinExistence type="predicted"/>
<accession>A0A1Y6B5T2</accession>
<name>A0A1Y6B5T2_9NEIS</name>
<dbReference type="EMBL" id="FXAG01000001">
    <property type="protein sequence ID" value="SME91333.1"/>
    <property type="molecule type" value="Genomic_DNA"/>
</dbReference>
<reference evidence="4" key="1">
    <citation type="submission" date="2017-04" db="EMBL/GenBank/DDBJ databases">
        <authorList>
            <person name="Varghese N."/>
            <person name="Submissions S."/>
        </authorList>
    </citation>
    <scope>NUCLEOTIDE SEQUENCE [LARGE SCALE GENOMIC DNA]</scope>
    <source>
        <strain evidence="4">DSM 22618</strain>
    </source>
</reference>
<dbReference type="AlphaFoldDB" id="A0A1Y6B5T2"/>
<organism evidence="3 4">
    <name type="scientific">Pseudogulbenkiania subflava DSM 22618</name>
    <dbReference type="NCBI Taxonomy" id="1123014"/>
    <lineage>
        <taxon>Bacteria</taxon>
        <taxon>Pseudomonadati</taxon>
        <taxon>Pseudomonadota</taxon>
        <taxon>Betaproteobacteria</taxon>
        <taxon>Neisseriales</taxon>
        <taxon>Chromobacteriaceae</taxon>
        <taxon>Pseudogulbenkiania</taxon>
    </lineage>
</organism>
<keyword evidence="4" id="KW-1185">Reference proteome</keyword>